<dbReference type="RefSeq" id="WP_147140891.1">
    <property type="nucleotide sequence ID" value="NZ_BJXA01000081.1"/>
</dbReference>
<dbReference type="Pfam" id="PF24837">
    <property type="entry name" value="AMIN-like"/>
    <property type="match status" value="1"/>
</dbReference>
<name>A0A511MRW4_9NOCA</name>
<evidence type="ECO:0000259" key="1">
    <source>
        <dbReference type="Pfam" id="PF24837"/>
    </source>
</evidence>
<accession>A0A511MRW4</accession>
<reference evidence="2 3" key="1">
    <citation type="submission" date="2019-07" db="EMBL/GenBank/DDBJ databases">
        <title>Whole genome shotgun sequence of Nocardia ninae NBRC 108245.</title>
        <authorList>
            <person name="Hosoyama A."/>
            <person name="Uohara A."/>
            <person name="Ohji S."/>
            <person name="Ichikawa N."/>
        </authorList>
    </citation>
    <scope>NUCLEOTIDE SEQUENCE [LARGE SCALE GENOMIC DNA]</scope>
    <source>
        <strain evidence="2 3">NBRC 108245</strain>
    </source>
</reference>
<protein>
    <recommendedName>
        <fullName evidence="1">AMIN-like domain-containing protein</fullName>
    </recommendedName>
</protein>
<keyword evidence="3" id="KW-1185">Reference proteome</keyword>
<dbReference type="InterPro" id="IPR056303">
    <property type="entry name" value="AMIN-like"/>
</dbReference>
<dbReference type="AlphaFoldDB" id="A0A511MRW4"/>
<organism evidence="2 3">
    <name type="scientific">Nocardia ninae NBRC 108245</name>
    <dbReference type="NCBI Taxonomy" id="1210091"/>
    <lineage>
        <taxon>Bacteria</taxon>
        <taxon>Bacillati</taxon>
        <taxon>Actinomycetota</taxon>
        <taxon>Actinomycetes</taxon>
        <taxon>Mycobacteriales</taxon>
        <taxon>Nocardiaceae</taxon>
        <taxon>Nocardia</taxon>
    </lineage>
</organism>
<proteinExistence type="predicted"/>
<gene>
    <name evidence="2" type="ORF">NN4_74570</name>
</gene>
<evidence type="ECO:0000313" key="2">
    <source>
        <dbReference type="EMBL" id="GEM42938.1"/>
    </source>
</evidence>
<feature type="domain" description="AMIN-like" evidence="1">
    <location>
        <begin position="49"/>
        <end position="179"/>
    </location>
</feature>
<dbReference type="Proteomes" id="UP000321424">
    <property type="component" value="Unassembled WGS sequence"/>
</dbReference>
<dbReference type="EMBL" id="BJXA01000081">
    <property type="protein sequence ID" value="GEM42938.1"/>
    <property type="molecule type" value="Genomic_DNA"/>
</dbReference>
<comment type="caution">
    <text evidence="2">The sequence shown here is derived from an EMBL/GenBank/DDBJ whole genome shotgun (WGS) entry which is preliminary data.</text>
</comment>
<evidence type="ECO:0000313" key="3">
    <source>
        <dbReference type="Proteomes" id="UP000321424"/>
    </source>
</evidence>
<sequence>MRRIFLLFTSVATLVGLWIIPGPAAATPSYCGLVWGSLDKASPPMSTGPVNGVRSGRHECFDRLVIDLAGSAPGYHVGYVDRVTMDGSGTPVPLRGGAFLNVVVHAPAYNEAGQPTYQPQNRNELVNVAGYQTFRQVAWAGSFEGQTTVGLGIRGRLPMRVFTLDGPGSGARVVVDVAHFW</sequence>
<dbReference type="OrthoDB" id="3393679at2"/>